<feature type="compositionally biased region" description="Low complexity" evidence="1">
    <location>
        <begin position="551"/>
        <end position="579"/>
    </location>
</feature>
<feature type="region of interest" description="Disordered" evidence="1">
    <location>
        <begin position="550"/>
        <end position="600"/>
    </location>
</feature>
<dbReference type="PROSITE" id="PS50188">
    <property type="entry name" value="B302_SPRY"/>
    <property type="match status" value="1"/>
</dbReference>
<gene>
    <name evidence="4" type="ORF">CcCBS67573_g07046</name>
</gene>
<feature type="compositionally biased region" description="Low complexity" evidence="1">
    <location>
        <begin position="672"/>
        <end position="695"/>
    </location>
</feature>
<dbReference type="InterPro" id="IPR001870">
    <property type="entry name" value="B30.2/SPRY"/>
</dbReference>
<feature type="domain" description="B30.2/SPRY" evidence="2">
    <location>
        <begin position="156"/>
        <end position="348"/>
    </location>
</feature>
<dbReference type="SMART" id="SM00668">
    <property type="entry name" value="CTLH"/>
    <property type="match status" value="1"/>
</dbReference>
<feature type="region of interest" description="Disordered" evidence="1">
    <location>
        <begin position="662"/>
        <end position="706"/>
    </location>
</feature>
<dbReference type="AlphaFoldDB" id="A0A507EY63"/>
<dbReference type="SUPFAM" id="SSF49899">
    <property type="entry name" value="Concanavalin A-like lectins/glucanases"/>
    <property type="match status" value="1"/>
</dbReference>
<dbReference type="PROSITE" id="PS50897">
    <property type="entry name" value="CTLH"/>
    <property type="match status" value="1"/>
</dbReference>
<feature type="compositionally biased region" description="Acidic residues" evidence="1">
    <location>
        <begin position="25"/>
        <end position="42"/>
    </location>
</feature>
<organism evidence="4 5">
    <name type="scientific">Chytriomyces confervae</name>
    <dbReference type="NCBI Taxonomy" id="246404"/>
    <lineage>
        <taxon>Eukaryota</taxon>
        <taxon>Fungi</taxon>
        <taxon>Fungi incertae sedis</taxon>
        <taxon>Chytridiomycota</taxon>
        <taxon>Chytridiomycota incertae sedis</taxon>
        <taxon>Chytridiomycetes</taxon>
        <taxon>Chytridiales</taxon>
        <taxon>Chytriomycetaceae</taxon>
        <taxon>Chytriomyces</taxon>
    </lineage>
</organism>
<dbReference type="Proteomes" id="UP000320333">
    <property type="component" value="Unassembled WGS sequence"/>
</dbReference>
<dbReference type="STRING" id="246404.A0A507EY63"/>
<evidence type="ECO:0000313" key="4">
    <source>
        <dbReference type="EMBL" id="TPX68812.1"/>
    </source>
</evidence>
<comment type="caution">
    <text evidence="4">The sequence shown here is derived from an EMBL/GenBank/DDBJ whole genome shotgun (WGS) entry which is preliminary data.</text>
</comment>
<feature type="compositionally biased region" description="Low complexity" evidence="1">
    <location>
        <begin position="1"/>
        <end position="10"/>
    </location>
</feature>
<dbReference type="EMBL" id="QEAP01000339">
    <property type="protein sequence ID" value="TPX68812.1"/>
    <property type="molecule type" value="Genomic_DNA"/>
</dbReference>
<sequence length="827" mass="90106">MEYSSTWTSSSDEDDDGMNAASEASDAEEPEEEAEEEHESEDDTRGADYADYEYQHSHTERTFSDSATNSLPSYTHALLLCGRSCERGQDSARVHSNNSTNGVNGNSANTCAFGHSHSRSGTGNSNGDLLNLQTQAQYLLPLMAASKHTAPLAPHLLSALVRQAMPSHFLLKEPPIQLRTLRNNHQFLLLDQSATRARYTGPGAFDKDAASVRCNKPCPSPRILPIFYFEVNVISKGRDGWMGMGLSARDVDLDRLPGWDPRSYGYHGDDGFIFECTGKGRTFGPTYTTGDVVGCLVNYFDNTISFTKNGLMIGVAFKNISPSVPLHPTVGFRTPEECMEITFGFETPFKFDIDSYVLEAQQKIWREIQSVPLRPISKSRSEPPVAEPATTDPNSKNAVFEAANAKLRADRLSSTSDLLLHKLIAQHLEHAGYHETSSALKKTVLKYDVEDGIEIGSHATGSSKRGGDSNSAETSLMEIDQENDAQTSEALSIRKRIRTCILSGDITGAVSLTEKKYPNILSKNMHIFFALKCREFIEAVCWMHEIPETFSNGNSNKNKSNQSSTTNGNSISNSRSNKSTNEKNNHNTTNTATPLVASESDQELQDSYIISLGRTLTDTFTSPNTESSLQLSAQNALTELFSLVAYPKAALLDAWTAWKSRGNSDRRMSKASTASSSDGGVSVVSSSAPVSVRTSKSQKKRSDVFTDTNKSAKMKSTTIQHQRVRGVDDEKAAAGDALKNLRSVENQKVSVPLEVVQLMDTGARDILAGALDRYILGEMGQETESVLEKLVQQTVVVAGECGEAGPCAVVGGSGQDALLGSLWRDCL</sequence>
<evidence type="ECO:0000259" key="3">
    <source>
        <dbReference type="PROSITE" id="PS50897"/>
    </source>
</evidence>
<evidence type="ECO:0000256" key="1">
    <source>
        <dbReference type="SAM" id="MobiDB-lite"/>
    </source>
</evidence>
<dbReference type="OrthoDB" id="25503at2759"/>
<feature type="region of interest" description="Disordered" evidence="1">
    <location>
        <begin position="376"/>
        <end position="395"/>
    </location>
</feature>
<dbReference type="InterPro" id="IPR003877">
    <property type="entry name" value="SPRY_dom"/>
</dbReference>
<dbReference type="PROSITE" id="PS50896">
    <property type="entry name" value="LISH"/>
    <property type="match status" value="1"/>
</dbReference>
<name>A0A507EY63_9FUNG</name>
<dbReference type="Pfam" id="PF10607">
    <property type="entry name" value="CTLH"/>
    <property type="match status" value="1"/>
</dbReference>
<dbReference type="InterPro" id="IPR006594">
    <property type="entry name" value="LisH"/>
</dbReference>
<dbReference type="PANTHER" id="PTHR12864">
    <property type="entry name" value="RAN BINDING PROTEIN 9-RELATED"/>
    <property type="match status" value="1"/>
</dbReference>
<dbReference type="Pfam" id="PF00622">
    <property type="entry name" value="SPRY"/>
    <property type="match status" value="1"/>
</dbReference>
<protein>
    <recommendedName>
        <fullName evidence="6">B30.2/SPRY domain-containing protein</fullName>
    </recommendedName>
</protein>
<dbReference type="InterPro" id="IPR043136">
    <property type="entry name" value="B30.2/SPRY_sf"/>
</dbReference>
<dbReference type="Gene3D" id="2.60.120.920">
    <property type="match status" value="1"/>
</dbReference>
<proteinExistence type="predicted"/>
<evidence type="ECO:0000259" key="2">
    <source>
        <dbReference type="PROSITE" id="PS50188"/>
    </source>
</evidence>
<evidence type="ECO:0000313" key="5">
    <source>
        <dbReference type="Proteomes" id="UP000320333"/>
    </source>
</evidence>
<dbReference type="CDD" id="cd12909">
    <property type="entry name" value="SPRY_RanBP9_10"/>
    <property type="match status" value="1"/>
</dbReference>
<dbReference type="InterPro" id="IPR050618">
    <property type="entry name" value="Ubq-SigPath_Reg"/>
</dbReference>
<dbReference type="InterPro" id="IPR024964">
    <property type="entry name" value="CTLH/CRA"/>
</dbReference>
<dbReference type="InterPro" id="IPR035782">
    <property type="entry name" value="SPRY_RanBP9/10"/>
</dbReference>
<feature type="domain" description="CTLH" evidence="3">
    <location>
        <begin position="490"/>
        <end position="547"/>
    </location>
</feature>
<reference evidence="4 5" key="1">
    <citation type="journal article" date="2019" name="Sci. Rep.">
        <title>Comparative genomics of chytrid fungi reveal insights into the obligate biotrophic and pathogenic lifestyle of Synchytrium endobioticum.</title>
        <authorList>
            <person name="van de Vossenberg B.T.L.H."/>
            <person name="Warris S."/>
            <person name="Nguyen H.D.T."/>
            <person name="van Gent-Pelzer M.P.E."/>
            <person name="Joly D.L."/>
            <person name="van de Geest H.C."/>
            <person name="Bonants P.J.M."/>
            <person name="Smith D.S."/>
            <person name="Levesque C.A."/>
            <person name="van der Lee T.A.J."/>
        </authorList>
    </citation>
    <scope>NUCLEOTIDE SEQUENCE [LARGE SCALE GENOMIC DNA]</scope>
    <source>
        <strain evidence="4 5">CBS 675.73</strain>
    </source>
</reference>
<feature type="region of interest" description="Disordered" evidence="1">
    <location>
        <begin position="1"/>
        <end position="47"/>
    </location>
</feature>
<evidence type="ECO:0008006" key="6">
    <source>
        <dbReference type="Google" id="ProtNLM"/>
    </source>
</evidence>
<accession>A0A507EY63</accession>
<dbReference type="SMART" id="SM00449">
    <property type="entry name" value="SPRY"/>
    <property type="match status" value="1"/>
</dbReference>
<dbReference type="InterPro" id="IPR006595">
    <property type="entry name" value="CTLH_C"/>
</dbReference>
<dbReference type="InterPro" id="IPR013320">
    <property type="entry name" value="ConA-like_dom_sf"/>
</dbReference>
<keyword evidence="5" id="KW-1185">Reference proteome</keyword>